<dbReference type="EMBL" id="BKCP01007036">
    <property type="protein sequence ID" value="GER44580.1"/>
    <property type="molecule type" value="Genomic_DNA"/>
</dbReference>
<gene>
    <name evidence="1" type="ORF">STAS_21484</name>
</gene>
<proteinExistence type="predicted"/>
<name>A0A5A7QHF8_STRAF</name>
<evidence type="ECO:0000313" key="2">
    <source>
        <dbReference type="Proteomes" id="UP000325081"/>
    </source>
</evidence>
<dbReference type="AlphaFoldDB" id="A0A5A7QHF8"/>
<evidence type="ECO:0000313" key="1">
    <source>
        <dbReference type="EMBL" id="GER44580.1"/>
    </source>
</evidence>
<comment type="caution">
    <text evidence="1">The sequence shown here is derived from an EMBL/GenBank/DDBJ whole genome shotgun (WGS) entry which is preliminary data.</text>
</comment>
<dbReference type="Proteomes" id="UP000325081">
    <property type="component" value="Unassembled WGS sequence"/>
</dbReference>
<sequence length="142" mass="16478">MEGGRRMHRRERRQTLGAPVFISAVLENQPSLKISPSSLPLCLYMDEKAILRGKGSKTKQESKEVSILPHLMVGSSHVSLTKQVFYQYEKAVGVDLWDSHYEHDFDIIMRTKQVFYQYQKAVGVDLWDSHYEAHLQKLKELN</sequence>
<reference evidence="2" key="1">
    <citation type="journal article" date="2019" name="Curr. Biol.">
        <title>Genome Sequence of Striga asiatica Provides Insight into the Evolution of Plant Parasitism.</title>
        <authorList>
            <person name="Yoshida S."/>
            <person name="Kim S."/>
            <person name="Wafula E.K."/>
            <person name="Tanskanen J."/>
            <person name="Kim Y.M."/>
            <person name="Honaas L."/>
            <person name="Yang Z."/>
            <person name="Spallek T."/>
            <person name="Conn C.E."/>
            <person name="Ichihashi Y."/>
            <person name="Cheong K."/>
            <person name="Cui S."/>
            <person name="Der J.P."/>
            <person name="Gundlach H."/>
            <person name="Jiao Y."/>
            <person name="Hori C."/>
            <person name="Ishida J.K."/>
            <person name="Kasahara H."/>
            <person name="Kiba T."/>
            <person name="Kim M.S."/>
            <person name="Koo N."/>
            <person name="Laohavisit A."/>
            <person name="Lee Y.H."/>
            <person name="Lumba S."/>
            <person name="McCourt P."/>
            <person name="Mortimer J.C."/>
            <person name="Mutuku J.M."/>
            <person name="Nomura T."/>
            <person name="Sasaki-Sekimoto Y."/>
            <person name="Seto Y."/>
            <person name="Wang Y."/>
            <person name="Wakatake T."/>
            <person name="Sakakibara H."/>
            <person name="Demura T."/>
            <person name="Yamaguchi S."/>
            <person name="Yoneyama K."/>
            <person name="Manabe R.I."/>
            <person name="Nelson D.C."/>
            <person name="Schulman A.H."/>
            <person name="Timko M.P."/>
            <person name="dePamphilis C.W."/>
            <person name="Choi D."/>
            <person name="Shirasu K."/>
        </authorList>
    </citation>
    <scope>NUCLEOTIDE SEQUENCE [LARGE SCALE GENOMIC DNA]</scope>
    <source>
        <strain evidence="2">cv. UVA1</strain>
    </source>
</reference>
<keyword evidence="2" id="KW-1185">Reference proteome</keyword>
<accession>A0A5A7QHF8</accession>
<feature type="non-terminal residue" evidence="1">
    <location>
        <position position="142"/>
    </location>
</feature>
<organism evidence="1 2">
    <name type="scientific">Striga asiatica</name>
    <name type="common">Asiatic witchweed</name>
    <name type="synonym">Buchnera asiatica</name>
    <dbReference type="NCBI Taxonomy" id="4170"/>
    <lineage>
        <taxon>Eukaryota</taxon>
        <taxon>Viridiplantae</taxon>
        <taxon>Streptophyta</taxon>
        <taxon>Embryophyta</taxon>
        <taxon>Tracheophyta</taxon>
        <taxon>Spermatophyta</taxon>
        <taxon>Magnoliopsida</taxon>
        <taxon>eudicotyledons</taxon>
        <taxon>Gunneridae</taxon>
        <taxon>Pentapetalae</taxon>
        <taxon>asterids</taxon>
        <taxon>lamiids</taxon>
        <taxon>Lamiales</taxon>
        <taxon>Orobanchaceae</taxon>
        <taxon>Buchnereae</taxon>
        <taxon>Striga</taxon>
    </lineage>
</organism>
<protein>
    <submittedName>
        <fullName evidence="1">MADS box transcription factor</fullName>
    </submittedName>
</protein>